<protein>
    <submittedName>
        <fullName evidence="2">Uncharacterized protein</fullName>
    </submittedName>
</protein>
<proteinExistence type="predicted"/>
<feature type="region of interest" description="Disordered" evidence="1">
    <location>
        <begin position="1"/>
        <end position="80"/>
    </location>
</feature>
<gene>
    <name evidence="2" type="ORF">RRF57_005515</name>
</gene>
<keyword evidence="3" id="KW-1185">Reference proteome</keyword>
<organism evidence="2 3">
    <name type="scientific">Xylaria bambusicola</name>
    <dbReference type="NCBI Taxonomy" id="326684"/>
    <lineage>
        <taxon>Eukaryota</taxon>
        <taxon>Fungi</taxon>
        <taxon>Dikarya</taxon>
        <taxon>Ascomycota</taxon>
        <taxon>Pezizomycotina</taxon>
        <taxon>Sordariomycetes</taxon>
        <taxon>Xylariomycetidae</taxon>
        <taxon>Xylariales</taxon>
        <taxon>Xylariaceae</taxon>
        <taxon>Xylaria</taxon>
    </lineage>
</organism>
<dbReference type="Proteomes" id="UP001305414">
    <property type="component" value="Unassembled WGS sequence"/>
</dbReference>
<dbReference type="EMBL" id="JAWHQM010000012">
    <property type="protein sequence ID" value="KAK5629800.1"/>
    <property type="molecule type" value="Genomic_DNA"/>
</dbReference>
<accession>A0AAN7UCR8</accession>
<sequence length="80" mass="9113">MTLDIRIDPPGHEHKETSVSVSKRRDKFEHPRQVHSDIAVSSNTLKQGKTAIHQAHTEQDQQQSATSTTRDRLSQSLIER</sequence>
<reference evidence="2 3" key="1">
    <citation type="submission" date="2023-10" db="EMBL/GenBank/DDBJ databases">
        <title>Draft genome sequence of Xylaria bambusicola isolate GMP-LS, the root and basal stem rot pathogen of sugarcane in Indonesia.</title>
        <authorList>
            <person name="Selvaraj P."/>
            <person name="Muralishankar V."/>
            <person name="Muruganantham S."/>
            <person name="Sp S."/>
            <person name="Haryani S."/>
            <person name="Lau K.J.X."/>
            <person name="Naqvi N.I."/>
        </authorList>
    </citation>
    <scope>NUCLEOTIDE SEQUENCE [LARGE SCALE GENOMIC DNA]</scope>
    <source>
        <strain evidence="2">GMP-LS</strain>
    </source>
</reference>
<evidence type="ECO:0000256" key="1">
    <source>
        <dbReference type="SAM" id="MobiDB-lite"/>
    </source>
</evidence>
<evidence type="ECO:0000313" key="2">
    <source>
        <dbReference type="EMBL" id="KAK5629800.1"/>
    </source>
</evidence>
<evidence type="ECO:0000313" key="3">
    <source>
        <dbReference type="Proteomes" id="UP001305414"/>
    </source>
</evidence>
<dbReference type="AlphaFoldDB" id="A0AAN7UCR8"/>
<name>A0AAN7UCR8_9PEZI</name>
<feature type="compositionally biased region" description="Basic and acidic residues" evidence="1">
    <location>
        <begin position="26"/>
        <end position="35"/>
    </location>
</feature>
<feature type="compositionally biased region" description="Basic and acidic residues" evidence="1">
    <location>
        <begin position="69"/>
        <end position="80"/>
    </location>
</feature>
<feature type="compositionally biased region" description="Basic and acidic residues" evidence="1">
    <location>
        <begin position="1"/>
        <end position="17"/>
    </location>
</feature>
<comment type="caution">
    <text evidence="2">The sequence shown here is derived from an EMBL/GenBank/DDBJ whole genome shotgun (WGS) entry which is preliminary data.</text>
</comment>